<reference evidence="3" key="2">
    <citation type="submission" date="2022-03" db="EMBL/GenBank/DDBJ databases">
        <title>Draft title - Genomic analysis of global carrot germplasm unveils the trajectory of domestication and the origin of high carotenoid orange carrot.</title>
        <authorList>
            <person name="Iorizzo M."/>
            <person name="Ellison S."/>
            <person name="Senalik D."/>
            <person name="Macko-Podgorni A."/>
            <person name="Grzebelus D."/>
            <person name="Bostan H."/>
            <person name="Rolling W."/>
            <person name="Curaba J."/>
            <person name="Simon P."/>
        </authorList>
    </citation>
    <scope>NUCLEOTIDE SEQUENCE</scope>
    <source>
        <tissue evidence="3">Leaf</tissue>
    </source>
</reference>
<name>A0A164YC88_DAUCS</name>
<organism evidence="3 4">
    <name type="scientific">Daucus carota subsp. sativus</name>
    <name type="common">Carrot</name>
    <dbReference type="NCBI Taxonomy" id="79200"/>
    <lineage>
        <taxon>Eukaryota</taxon>
        <taxon>Viridiplantae</taxon>
        <taxon>Streptophyta</taxon>
        <taxon>Embryophyta</taxon>
        <taxon>Tracheophyta</taxon>
        <taxon>Spermatophyta</taxon>
        <taxon>Magnoliopsida</taxon>
        <taxon>eudicotyledons</taxon>
        <taxon>Gunneridae</taxon>
        <taxon>Pentapetalae</taxon>
        <taxon>asterids</taxon>
        <taxon>campanulids</taxon>
        <taxon>Apiales</taxon>
        <taxon>Apiaceae</taxon>
        <taxon>Apioideae</taxon>
        <taxon>Scandiceae</taxon>
        <taxon>Daucinae</taxon>
        <taxon>Daucus</taxon>
        <taxon>Daucus sect. Daucus</taxon>
    </lineage>
</organism>
<dbReference type="Gene3D" id="2.40.50.140">
    <property type="entry name" value="Nucleic acid-binding proteins"/>
    <property type="match status" value="1"/>
</dbReference>
<keyword evidence="4" id="KW-1185">Reference proteome</keyword>
<dbReference type="Proteomes" id="UP000077755">
    <property type="component" value="Chromosome 5"/>
</dbReference>
<feature type="compositionally biased region" description="Low complexity" evidence="1">
    <location>
        <begin position="203"/>
        <end position="212"/>
    </location>
</feature>
<dbReference type="InterPro" id="IPR003871">
    <property type="entry name" value="RFA1B/D_OB_1st"/>
</dbReference>
<reference evidence="3" key="1">
    <citation type="journal article" date="2016" name="Nat. Genet.">
        <title>A high-quality carrot genome assembly provides new insights into carotenoid accumulation and asterid genome evolution.</title>
        <authorList>
            <person name="Iorizzo M."/>
            <person name="Ellison S."/>
            <person name="Senalik D."/>
            <person name="Zeng P."/>
            <person name="Satapoomin P."/>
            <person name="Huang J."/>
            <person name="Bowman M."/>
            <person name="Iovene M."/>
            <person name="Sanseverino W."/>
            <person name="Cavagnaro P."/>
            <person name="Yildiz M."/>
            <person name="Macko-Podgorni A."/>
            <person name="Moranska E."/>
            <person name="Grzebelus E."/>
            <person name="Grzebelus D."/>
            <person name="Ashrafi H."/>
            <person name="Zheng Z."/>
            <person name="Cheng S."/>
            <person name="Spooner D."/>
            <person name="Van Deynze A."/>
            <person name="Simon P."/>
        </authorList>
    </citation>
    <scope>NUCLEOTIDE SEQUENCE</scope>
    <source>
        <tissue evidence="3">Leaf</tissue>
    </source>
</reference>
<gene>
    <name evidence="3" type="ORF">DCAR_0520109</name>
</gene>
<sequence>MDTLANLRAIPKHDWKVRVRVSRCWKRNIANAEITGMGFVVVDQNGSRKMGLIRTGLMNGLENQFVEGRIVDIVNFVVRPYTESSVNRCFLDDNFIFLTSITNVLPVDEIVPNFPIHVFGCTPINMIADFDVHETCLIDVLGFVHNVQGINRFINRKNVEHSFLNLVLSSTEEKRIPTTIAASSMKRAKAQEKYPEGNMWSRQSSSQTSSETEWLEPQKQKTNARSFTLKVDIAEDKFDKLGEKIEHLSVAIERLIEVIQLSQYSWKDNAED</sequence>
<dbReference type="PANTHER" id="PTHR47165:SF4">
    <property type="entry name" value="OS03G0429900 PROTEIN"/>
    <property type="match status" value="1"/>
</dbReference>
<dbReference type="InterPro" id="IPR012340">
    <property type="entry name" value="NA-bd_OB-fold"/>
</dbReference>
<proteinExistence type="predicted"/>
<evidence type="ECO:0000256" key="1">
    <source>
        <dbReference type="SAM" id="MobiDB-lite"/>
    </source>
</evidence>
<dbReference type="AlphaFoldDB" id="A0A164YC88"/>
<dbReference type="PANTHER" id="PTHR47165">
    <property type="entry name" value="OS03G0429900 PROTEIN"/>
    <property type="match status" value="1"/>
</dbReference>
<dbReference type="Pfam" id="PF02721">
    <property type="entry name" value="DUF223"/>
    <property type="match status" value="1"/>
</dbReference>
<evidence type="ECO:0000313" key="4">
    <source>
        <dbReference type="Proteomes" id="UP000077755"/>
    </source>
</evidence>
<feature type="domain" description="Replication protein A 70 kDa DNA-binding subunit B/D first OB fold" evidence="2">
    <location>
        <begin position="12"/>
        <end position="84"/>
    </location>
</feature>
<dbReference type="EMBL" id="CP093347">
    <property type="protein sequence ID" value="WOH00735.1"/>
    <property type="molecule type" value="Genomic_DNA"/>
</dbReference>
<evidence type="ECO:0000259" key="2">
    <source>
        <dbReference type="Pfam" id="PF02721"/>
    </source>
</evidence>
<evidence type="ECO:0000313" key="3">
    <source>
        <dbReference type="EMBL" id="WOH00735.1"/>
    </source>
</evidence>
<feature type="region of interest" description="Disordered" evidence="1">
    <location>
        <begin position="192"/>
        <end position="219"/>
    </location>
</feature>
<accession>A0A164YC88</accession>
<protein>
    <recommendedName>
        <fullName evidence="2">Replication protein A 70 kDa DNA-binding subunit B/D first OB fold domain-containing protein</fullName>
    </recommendedName>
</protein>
<dbReference type="Gramene" id="KZM94295">
    <property type="protein sequence ID" value="KZM94295"/>
    <property type="gene ID" value="DCAR_017538"/>
</dbReference>